<keyword evidence="3" id="KW-0677">Repeat</keyword>
<dbReference type="AlphaFoldDB" id="A0A382PQH2"/>
<accession>A0A382PQH2</accession>
<evidence type="ECO:0000256" key="3">
    <source>
        <dbReference type="ARBA" id="ARBA00022737"/>
    </source>
</evidence>
<dbReference type="InterPro" id="IPR017896">
    <property type="entry name" value="4Fe4S_Fe-S-bd"/>
</dbReference>
<feature type="non-terminal residue" evidence="7">
    <location>
        <position position="298"/>
    </location>
</feature>
<evidence type="ECO:0000256" key="4">
    <source>
        <dbReference type="ARBA" id="ARBA00023004"/>
    </source>
</evidence>
<dbReference type="InterPro" id="IPR017900">
    <property type="entry name" value="4Fe4S_Fe_S_CS"/>
</dbReference>
<dbReference type="GO" id="GO:0046872">
    <property type="term" value="F:metal ion binding"/>
    <property type="evidence" value="ECO:0007669"/>
    <property type="project" value="UniProtKB-KW"/>
</dbReference>
<keyword evidence="1" id="KW-0004">4Fe-4S</keyword>
<dbReference type="EMBL" id="UINC01108255">
    <property type="protein sequence ID" value="SVC74221.1"/>
    <property type="molecule type" value="Genomic_DNA"/>
</dbReference>
<dbReference type="Gene3D" id="1.10.1060.10">
    <property type="entry name" value="Alpha-helical ferredoxin"/>
    <property type="match status" value="1"/>
</dbReference>
<proteinExistence type="predicted"/>
<keyword evidence="4" id="KW-0408">Iron</keyword>
<organism evidence="7">
    <name type="scientific">marine metagenome</name>
    <dbReference type="NCBI Taxonomy" id="408172"/>
    <lineage>
        <taxon>unclassified sequences</taxon>
        <taxon>metagenomes</taxon>
        <taxon>ecological metagenomes</taxon>
    </lineage>
</organism>
<evidence type="ECO:0000256" key="1">
    <source>
        <dbReference type="ARBA" id="ARBA00022485"/>
    </source>
</evidence>
<reference evidence="7" key="1">
    <citation type="submission" date="2018-05" db="EMBL/GenBank/DDBJ databases">
        <authorList>
            <person name="Lanie J.A."/>
            <person name="Ng W.-L."/>
            <person name="Kazmierczak K.M."/>
            <person name="Andrzejewski T.M."/>
            <person name="Davidsen T.M."/>
            <person name="Wayne K.J."/>
            <person name="Tettelin H."/>
            <person name="Glass J.I."/>
            <person name="Rusch D."/>
            <person name="Podicherti R."/>
            <person name="Tsui H.-C.T."/>
            <person name="Winkler M.E."/>
        </authorList>
    </citation>
    <scope>NUCLEOTIDE SEQUENCE</scope>
</reference>
<dbReference type="GO" id="GO:0051539">
    <property type="term" value="F:4 iron, 4 sulfur cluster binding"/>
    <property type="evidence" value="ECO:0007669"/>
    <property type="project" value="UniProtKB-KW"/>
</dbReference>
<dbReference type="InterPro" id="IPR004017">
    <property type="entry name" value="Cys_rich_dom"/>
</dbReference>
<evidence type="ECO:0000259" key="6">
    <source>
        <dbReference type="PROSITE" id="PS51379"/>
    </source>
</evidence>
<dbReference type="PANTHER" id="PTHR32479">
    <property type="entry name" value="GLYCOLATE OXIDASE IRON-SULFUR SUBUNIT"/>
    <property type="match status" value="1"/>
</dbReference>
<feature type="domain" description="4Fe-4S ferredoxin-type" evidence="6">
    <location>
        <begin position="64"/>
        <end position="88"/>
    </location>
</feature>
<dbReference type="Pfam" id="PF13183">
    <property type="entry name" value="Fer4_8"/>
    <property type="match status" value="1"/>
</dbReference>
<dbReference type="PANTHER" id="PTHR32479:SF17">
    <property type="entry name" value="GLYCOLATE OXIDASE IRON-SULFUR SUBUNIT"/>
    <property type="match status" value="1"/>
</dbReference>
<keyword evidence="5" id="KW-0411">Iron-sulfur</keyword>
<evidence type="ECO:0000313" key="7">
    <source>
        <dbReference type="EMBL" id="SVC74221.1"/>
    </source>
</evidence>
<protein>
    <recommendedName>
        <fullName evidence="6">4Fe-4S ferredoxin-type domain-containing protein</fullName>
    </recommendedName>
</protein>
<dbReference type="PROSITE" id="PS51379">
    <property type="entry name" value="4FE4S_FER_2"/>
    <property type="match status" value="2"/>
</dbReference>
<dbReference type="Pfam" id="PF02754">
    <property type="entry name" value="CCG"/>
    <property type="match status" value="1"/>
</dbReference>
<name>A0A382PQH2_9ZZZZ</name>
<dbReference type="PROSITE" id="PS00198">
    <property type="entry name" value="4FE4S_FER_1"/>
    <property type="match status" value="1"/>
</dbReference>
<dbReference type="SUPFAM" id="SSF54862">
    <property type="entry name" value="4Fe-4S ferredoxins"/>
    <property type="match status" value="1"/>
</dbReference>
<sequence length="298" mass="32153">MQHVINKESLGAKANALTQGVEACVHCGFCLPTCPTYVELGEEINSPRGRIFLMKEVLEGAVPIEEALDPIDNCLGCDACITSCPSGVEYDHLITAFRAKAEKERPKPLGRSIMRSMILNTLPYPNRAKWAFRMSGLIRPLKGLMPKKLQSSLELLPASLPSQESLPEFFPAKGKARGRVALLTGCVQQVLAPEINRATLEVLSANGIETVIPKDQSCCGALALHTGVEERARQTAHQLIRSIPDDVDALITNAAGCGSGINEYSILFAGEPGEAEAIALAAKTRDVSTYLNEMELVQ</sequence>
<feature type="domain" description="4Fe-4S ferredoxin-type" evidence="6">
    <location>
        <begin position="15"/>
        <end position="43"/>
    </location>
</feature>
<evidence type="ECO:0000256" key="2">
    <source>
        <dbReference type="ARBA" id="ARBA00022723"/>
    </source>
</evidence>
<dbReference type="InterPro" id="IPR009051">
    <property type="entry name" value="Helical_ferredxn"/>
</dbReference>
<evidence type="ECO:0000256" key="5">
    <source>
        <dbReference type="ARBA" id="ARBA00023014"/>
    </source>
</evidence>
<keyword evidence="2" id="KW-0479">Metal-binding</keyword>
<dbReference type="GO" id="GO:0016491">
    <property type="term" value="F:oxidoreductase activity"/>
    <property type="evidence" value="ECO:0007669"/>
    <property type="project" value="UniProtKB-ARBA"/>
</dbReference>
<gene>
    <name evidence="7" type="ORF">METZ01_LOCUS327075</name>
</gene>